<dbReference type="AlphaFoldDB" id="A0A7W7WNH4"/>
<dbReference type="Pfam" id="PF04851">
    <property type="entry name" value="ResIII"/>
    <property type="match status" value="1"/>
</dbReference>
<evidence type="ECO:0000313" key="3">
    <source>
        <dbReference type="EMBL" id="MBB4957860.1"/>
    </source>
</evidence>
<gene>
    <name evidence="3" type="ORF">FHR38_001593</name>
</gene>
<feature type="region of interest" description="Disordered" evidence="1">
    <location>
        <begin position="540"/>
        <end position="735"/>
    </location>
</feature>
<dbReference type="CDD" id="cd09203">
    <property type="entry name" value="PLDc_N_DEXD_b1"/>
    <property type="match status" value="1"/>
</dbReference>
<dbReference type="InterPro" id="IPR006935">
    <property type="entry name" value="Helicase/UvrB_N"/>
</dbReference>
<organism evidence="3 4">
    <name type="scientific">Micromonospora polyrhachis</name>
    <dbReference type="NCBI Taxonomy" id="1282883"/>
    <lineage>
        <taxon>Bacteria</taxon>
        <taxon>Bacillati</taxon>
        <taxon>Actinomycetota</taxon>
        <taxon>Actinomycetes</taxon>
        <taxon>Micromonosporales</taxon>
        <taxon>Micromonosporaceae</taxon>
        <taxon>Micromonospora</taxon>
    </lineage>
</organism>
<feature type="domain" description="Helicase ATP-binding" evidence="2">
    <location>
        <begin position="335"/>
        <end position="486"/>
    </location>
</feature>
<dbReference type="GO" id="GO:0016787">
    <property type="term" value="F:hydrolase activity"/>
    <property type="evidence" value="ECO:0007669"/>
    <property type="project" value="InterPro"/>
</dbReference>
<sequence length="735" mass="81661">MTDLPRGIYEHLITEKLAERLRRIDADLVQRIDLDPADADEVLARHIAALARRALRAVPSSDRHRLARQVEVANRIAEAIEHLDPGASGATDRVAGSHDLLTAIVARPAPTNVVSFPVRPTTPLNTGALLVNGKGQPRIGHEVGHELASADEADLLCAFIKWHGLRLVEQPIRDLIERGGRLRVITTTYLGATDQRALDRLVELGAQVKVSYETRTTRLHAKAWLFRRGSGASTAYVGSSNLSKAALVDGLEWNVRIAALEQPHVVDTFEATFEDYWDDPAFESYEPNRDGLRLRRALGAERAGGRTDPLGIEVTTIDVRPYGYQREILDDLAAERAVHGRHRNLVVMATGTGKTVVAALDYHRLRQAGTVDSLLFVAHQEQILRQSRSVFRHVLRDGTFGETLVGGDRPSQWRHVFASIQSLHRAELTPDQFDMVIVDEFHHAEAPTYQRLLGRLEPKILLGLTATPDRSDGGDIRRWFDGRTAVELHLWEALDRQLLAPFQYFGLHDDVDLSRLRWKRGQGYDTVELDRLYTGNGARPYGVAGRTGQGGRGPDAGARVLRQHRPRPVHGRLVQPGRSARARRHLPARRQRPTRRARRFPGRRGAGALHGRPVQRGHRPADGGHDPAAPSHRERDDLPAAARSWAAPGRRQSLPDRPRLHRWAARQLPVRPALAGADRGDAQDVGTGGRGRLSHPAQRLPYRAGSGRQEDRAGQPEARSAQLEQAARQRATSAR</sequence>
<dbReference type="InterPro" id="IPR025202">
    <property type="entry name" value="PLD-like_dom"/>
</dbReference>
<name>A0A7W7WNH4_9ACTN</name>
<feature type="compositionally biased region" description="Gly residues" evidence="1">
    <location>
        <begin position="545"/>
        <end position="554"/>
    </location>
</feature>
<keyword evidence="4" id="KW-1185">Reference proteome</keyword>
<accession>A0A7W7WNH4</accession>
<dbReference type="InterPro" id="IPR014001">
    <property type="entry name" value="Helicase_ATP-bd"/>
</dbReference>
<feature type="compositionally biased region" description="Basic residues" evidence="1">
    <location>
        <begin position="580"/>
        <end position="602"/>
    </location>
</feature>
<evidence type="ECO:0000256" key="1">
    <source>
        <dbReference type="SAM" id="MobiDB-lite"/>
    </source>
</evidence>
<evidence type="ECO:0000259" key="2">
    <source>
        <dbReference type="PROSITE" id="PS51192"/>
    </source>
</evidence>
<evidence type="ECO:0000313" key="4">
    <source>
        <dbReference type="Proteomes" id="UP000578819"/>
    </source>
</evidence>
<dbReference type="Pfam" id="PF13091">
    <property type="entry name" value="PLDc_2"/>
    <property type="match status" value="1"/>
</dbReference>
<dbReference type="GO" id="GO:0003677">
    <property type="term" value="F:DNA binding"/>
    <property type="evidence" value="ECO:0007669"/>
    <property type="project" value="InterPro"/>
</dbReference>
<feature type="compositionally biased region" description="Basic residues" evidence="1">
    <location>
        <begin position="561"/>
        <end position="570"/>
    </location>
</feature>
<dbReference type="PANTHER" id="PTHR47396:SF1">
    <property type="entry name" value="ATP-DEPENDENT HELICASE IRC3-RELATED"/>
    <property type="match status" value="1"/>
</dbReference>
<dbReference type="SUPFAM" id="SSF52540">
    <property type="entry name" value="P-loop containing nucleoside triphosphate hydrolases"/>
    <property type="match status" value="1"/>
</dbReference>
<dbReference type="PANTHER" id="PTHR47396">
    <property type="entry name" value="TYPE I RESTRICTION ENZYME ECOKI R PROTEIN"/>
    <property type="match status" value="1"/>
</dbReference>
<reference evidence="3 4" key="1">
    <citation type="submission" date="2020-08" db="EMBL/GenBank/DDBJ databases">
        <title>Sequencing the genomes of 1000 actinobacteria strains.</title>
        <authorList>
            <person name="Klenk H.-P."/>
        </authorList>
    </citation>
    <scope>NUCLEOTIDE SEQUENCE [LARGE SCALE GENOMIC DNA]</scope>
    <source>
        <strain evidence="3 4">DSM 45886</strain>
    </source>
</reference>
<dbReference type="GO" id="GO:0005524">
    <property type="term" value="F:ATP binding"/>
    <property type="evidence" value="ECO:0007669"/>
    <property type="project" value="InterPro"/>
</dbReference>
<proteinExistence type="predicted"/>
<comment type="caution">
    <text evidence="3">The sequence shown here is derived from an EMBL/GenBank/DDBJ whole genome shotgun (WGS) entry which is preliminary data.</text>
</comment>
<dbReference type="GO" id="GO:0005829">
    <property type="term" value="C:cytosol"/>
    <property type="evidence" value="ECO:0007669"/>
    <property type="project" value="TreeGrafter"/>
</dbReference>
<dbReference type="Gene3D" id="3.40.50.300">
    <property type="entry name" value="P-loop containing nucleotide triphosphate hydrolases"/>
    <property type="match status" value="1"/>
</dbReference>
<dbReference type="InterPro" id="IPR050742">
    <property type="entry name" value="Helicase_Restrict-Modif_Enz"/>
</dbReference>
<protein>
    <submittedName>
        <fullName evidence="3">HKD family nuclease</fullName>
    </submittedName>
</protein>
<dbReference type="Proteomes" id="UP000578819">
    <property type="component" value="Unassembled WGS sequence"/>
</dbReference>
<dbReference type="EMBL" id="JACHJW010000001">
    <property type="protein sequence ID" value="MBB4957860.1"/>
    <property type="molecule type" value="Genomic_DNA"/>
</dbReference>
<dbReference type="PROSITE" id="PS51192">
    <property type="entry name" value="HELICASE_ATP_BIND_1"/>
    <property type="match status" value="1"/>
</dbReference>
<dbReference type="Gene3D" id="3.30.870.10">
    <property type="entry name" value="Endonuclease Chain A"/>
    <property type="match status" value="1"/>
</dbReference>
<dbReference type="InterPro" id="IPR027417">
    <property type="entry name" value="P-loop_NTPase"/>
</dbReference>
<dbReference type="CDD" id="cd18032">
    <property type="entry name" value="DEXHc_RE_I_III_res"/>
    <property type="match status" value="1"/>
</dbReference>
<feature type="compositionally biased region" description="Basic and acidic residues" evidence="1">
    <location>
        <begin position="619"/>
        <end position="638"/>
    </location>
</feature>
<dbReference type="SUPFAM" id="SSF56024">
    <property type="entry name" value="Phospholipase D/nuclease"/>
    <property type="match status" value="1"/>
</dbReference>
<dbReference type="SMART" id="SM00487">
    <property type="entry name" value="DEXDc"/>
    <property type="match status" value="1"/>
</dbReference>